<dbReference type="GO" id="GO:0051020">
    <property type="term" value="F:GTPase binding"/>
    <property type="evidence" value="ECO:0007669"/>
    <property type="project" value="TreeGrafter"/>
</dbReference>
<dbReference type="InterPro" id="IPR002710">
    <property type="entry name" value="Dilute_dom"/>
</dbReference>
<feature type="region of interest" description="Disordered" evidence="1">
    <location>
        <begin position="242"/>
        <end position="293"/>
    </location>
</feature>
<dbReference type="PANTHER" id="PTHR16027">
    <property type="entry name" value="DILUTE DOMAIN-CONTAINING PROTEIN YPR089W"/>
    <property type="match status" value="1"/>
</dbReference>
<protein>
    <submittedName>
        <fullName evidence="4">Ras interacting protein 1</fullName>
    </submittedName>
</protein>
<dbReference type="InterPro" id="IPR037983">
    <property type="entry name" value="CBD_Rasip1/Radil"/>
</dbReference>
<dbReference type="InterPro" id="IPR008984">
    <property type="entry name" value="SMAD_FHA_dom_sf"/>
</dbReference>
<feature type="domain" description="Dilute" evidence="3">
    <location>
        <begin position="598"/>
        <end position="918"/>
    </location>
</feature>
<dbReference type="SUPFAM" id="SSF54236">
    <property type="entry name" value="Ubiquitin-like"/>
    <property type="match status" value="1"/>
</dbReference>
<dbReference type="GO" id="GO:0045216">
    <property type="term" value="P:cell-cell junction organization"/>
    <property type="evidence" value="ECO:0007669"/>
    <property type="project" value="Ensembl"/>
</dbReference>
<proteinExistence type="predicted"/>
<feature type="region of interest" description="Disordered" evidence="1">
    <location>
        <begin position="37"/>
        <end position="93"/>
    </location>
</feature>
<evidence type="ECO:0000313" key="5">
    <source>
        <dbReference type="Proteomes" id="UP000265120"/>
    </source>
</evidence>
<reference evidence="4" key="2">
    <citation type="submission" date="2025-08" db="UniProtKB">
        <authorList>
            <consortium name="Ensembl"/>
        </authorList>
    </citation>
    <scope>IDENTIFICATION</scope>
</reference>
<organism evidence="4 5">
    <name type="scientific">Cynoglossus semilaevis</name>
    <name type="common">Tongue sole</name>
    <dbReference type="NCBI Taxonomy" id="244447"/>
    <lineage>
        <taxon>Eukaryota</taxon>
        <taxon>Metazoa</taxon>
        <taxon>Chordata</taxon>
        <taxon>Craniata</taxon>
        <taxon>Vertebrata</taxon>
        <taxon>Euteleostomi</taxon>
        <taxon>Actinopterygii</taxon>
        <taxon>Neopterygii</taxon>
        <taxon>Teleostei</taxon>
        <taxon>Neoteleostei</taxon>
        <taxon>Acanthomorphata</taxon>
        <taxon>Carangaria</taxon>
        <taxon>Pleuronectiformes</taxon>
        <taxon>Pleuronectoidei</taxon>
        <taxon>Cynoglossidae</taxon>
        <taxon>Cynoglossinae</taxon>
        <taxon>Cynoglossus</taxon>
    </lineage>
</organism>
<evidence type="ECO:0000259" key="3">
    <source>
        <dbReference type="PROSITE" id="PS51126"/>
    </source>
</evidence>
<dbReference type="PANTHER" id="PTHR16027:SF12">
    <property type="entry name" value="RAS-INTERACTING PROTEIN 1"/>
    <property type="match status" value="1"/>
</dbReference>
<feature type="domain" description="Ras-associating" evidence="2">
    <location>
        <begin position="141"/>
        <end position="242"/>
    </location>
</feature>
<dbReference type="PROSITE" id="PS51126">
    <property type="entry name" value="DILUTE"/>
    <property type="match status" value="1"/>
</dbReference>
<dbReference type="SUPFAM" id="SSF49879">
    <property type="entry name" value="SMAD/FHA domain"/>
    <property type="match status" value="1"/>
</dbReference>
<feature type="compositionally biased region" description="Basic and acidic residues" evidence="1">
    <location>
        <begin position="242"/>
        <end position="262"/>
    </location>
</feature>
<dbReference type="CDD" id="cd22734">
    <property type="entry name" value="FHA_RAIN"/>
    <property type="match status" value="1"/>
</dbReference>
<dbReference type="STRING" id="244447.ENSCSEP00000028934"/>
<dbReference type="OMA" id="DELFSWS"/>
<dbReference type="GO" id="GO:0005911">
    <property type="term" value="C:cell-cell junction"/>
    <property type="evidence" value="ECO:0007669"/>
    <property type="project" value="TreeGrafter"/>
</dbReference>
<dbReference type="Gene3D" id="3.10.20.90">
    <property type="entry name" value="Phosphatidylinositol 3-kinase Catalytic Subunit, Chain A, domain 1"/>
    <property type="match status" value="1"/>
</dbReference>
<feature type="compositionally biased region" description="Basic and acidic residues" evidence="1">
    <location>
        <begin position="729"/>
        <end position="749"/>
    </location>
</feature>
<feature type="region of interest" description="Disordered" evidence="1">
    <location>
        <begin position="404"/>
        <end position="427"/>
    </location>
</feature>
<feature type="compositionally biased region" description="Basic and acidic residues" evidence="1">
    <location>
        <begin position="406"/>
        <end position="418"/>
    </location>
</feature>
<sequence>MEGSGSPRFRKLHFPVGLWINSPRKHLAKLGGRWPSALSVKSTTSSDAASLHEAPSAPSSSLSNSTLSLASPAPSPSPSPAFLRPRPAGPQSRAKRLSHLFLRGRSNSDRDRAVGEREREFWAHSAAPSSHHYLPPASSSAPGLIKIYGDALSSGANYRSLLANVHSTARQLISQVIIKHSPEDFLLCDVIGKPIQQPDGAVTWETECRRSVAPWECPLLLVDMWRPKDGFERRFEIQRREDYEREEKEREREREKEGESHQGVRWRRGRISSGGGAEESERGHRGRNSELRRSISDMNLSLRRRQGNHVSGDPQGDNGRGSQDRKNAVSMMSPQGEVKRSSSSRGAPLEDEGDDSTCDLEVMSQSLILPPTDKPYFLLLQGYDQSKDFVLYIMTAHTHVFGRKPTMREREKDRERERKGRRPPRVDTLLSAPDLLARHLLVRRDSAVPETPAGRALMRPFRGGAVTHNGAALYRETVLRPGDVIGLGEHFLFLYRDPRVTPAPPLALTLPWQADASAGCCPSGLVDRQEALRQYLGSTEAVLKFHPRHADALLQEIISKNSSPDSGGGPLAPAYLLSIMIDHASKHLDPALTPQILLKSANLIKEIVWDNIKEFGDKHPTQNSTEQEGEISAPNVQKLSLDLRPLMFWMSNATELLNFFQVKVESMEKEWEFEAPGDPALTADMDTCSEALAQLDDVIMHTFQQCVYHLTKTLYSLLPALLDSNPFSSEDHDKEKDGDGGAGKGRQEGEVDDVSGLSPKVAGLVEVYRCSLVLSREAHLSPPLTSQTFGYLFFFTNTSLLNTLLERDGLFSWSRAVQIRTNLDLVLDWLQGAGLGDIASEFMKKLSVTVNFLCIPKTRLIQSSWTSLLEDHASLSPAQLHHLLTNYKLGPTRAPPASWAPPVGTELSGDIFESFLDHPPLILPNENPRLDLSQPIPSPELQKEVTRLRTFLWGLDQDELPANQRTRL</sequence>
<reference evidence="4" key="3">
    <citation type="submission" date="2025-09" db="UniProtKB">
        <authorList>
            <consortium name="Ensembl"/>
        </authorList>
    </citation>
    <scope>IDENTIFICATION</scope>
</reference>
<accession>A0A3P8WQA5</accession>
<dbReference type="CDD" id="cd15472">
    <property type="entry name" value="Myo5p-like_CBD_Rasip1"/>
    <property type="match status" value="1"/>
</dbReference>
<dbReference type="Proteomes" id="UP000265120">
    <property type="component" value="Chromosome 13"/>
</dbReference>
<dbReference type="SMART" id="SM01132">
    <property type="entry name" value="DIL"/>
    <property type="match status" value="1"/>
</dbReference>
<keyword evidence="5" id="KW-1185">Reference proteome</keyword>
<dbReference type="InterPro" id="IPR029071">
    <property type="entry name" value="Ubiquitin-like_domsf"/>
</dbReference>
<evidence type="ECO:0000313" key="4">
    <source>
        <dbReference type="Ensembl" id="ENSCSEP00000028934.1"/>
    </source>
</evidence>
<dbReference type="InterPro" id="IPR052072">
    <property type="entry name" value="Vascular_dev_regulator"/>
</dbReference>
<feature type="compositionally biased region" description="Low complexity" evidence="1">
    <location>
        <begin position="48"/>
        <end position="72"/>
    </location>
</feature>
<dbReference type="FunCoup" id="A0A3P8WQA5">
    <property type="interactions" value="452"/>
</dbReference>
<dbReference type="Gene3D" id="2.60.200.20">
    <property type="match status" value="1"/>
</dbReference>
<dbReference type="Pfam" id="PF01843">
    <property type="entry name" value="DIL"/>
    <property type="match status" value="1"/>
</dbReference>
<dbReference type="Ensembl" id="ENSCSET00000029329.1">
    <property type="protein sequence ID" value="ENSCSEP00000028934.1"/>
    <property type="gene ID" value="ENSCSEG00000018482.1"/>
</dbReference>
<evidence type="ECO:0000256" key="1">
    <source>
        <dbReference type="SAM" id="MobiDB-lite"/>
    </source>
</evidence>
<evidence type="ECO:0000259" key="2">
    <source>
        <dbReference type="PROSITE" id="PS50200"/>
    </source>
</evidence>
<dbReference type="GO" id="GO:0002040">
    <property type="term" value="P:sprouting angiogenesis"/>
    <property type="evidence" value="ECO:0007669"/>
    <property type="project" value="Ensembl"/>
</dbReference>
<feature type="compositionally biased region" description="Basic and acidic residues" evidence="1">
    <location>
        <begin position="279"/>
        <end position="293"/>
    </location>
</feature>
<dbReference type="GO" id="GO:0007165">
    <property type="term" value="P:signal transduction"/>
    <property type="evidence" value="ECO:0007669"/>
    <property type="project" value="InterPro"/>
</dbReference>
<name>A0A3P8WQA5_CYNSE</name>
<dbReference type="AlphaFoldDB" id="A0A3P8WQA5"/>
<reference evidence="4 5" key="1">
    <citation type="journal article" date="2014" name="Nat. Genet.">
        <title>Whole-genome sequence of a flatfish provides insights into ZW sex chromosome evolution and adaptation to a benthic lifestyle.</title>
        <authorList>
            <person name="Chen S."/>
            <person name="Zhang G."/>
            <person name="Shao C."/>
            <person name="Huang Q."/>
            <person name="Liu G."/>
            <person name="Zhang P."/>
            <person name="Song W."/>
            <person name="An N."/>
            <person name="Chalopin D."/>
            <person name="Volff J.N."/>
            <person name="Hong Y."/>
            <person name="Li Q."/>
            <person name="Sha Z."/>
            <person name="Zhou H."/>
            <person name="Xie M."/>
            <person name="Yu Q."/>
            <person name="Liu Y."/>
            <person name="Xiang H."/>
            <person name="Wang N."/>
            <person name="Wu K."/>
            <person name="Yang C."/>
            <person name="Zhou Q."/>
            <person name="Liao X."/>
            <person name="Yang L."/>
            <person name="Hu Q."/>
            <person name="Zhang J."/>
            <person name="Meng L."/>
            <person name="Jin L."/>
            <person name="Tian Y."/>
            <person name="Lian J."/>
            <person name="Yang J."/>
            <person name="Miao G."/>
            <person name="Liu S."/>
            <person name="Liang Z."/>
            <person name="Yan F."/>
            <person name="Li Y."/>
            <person name="Sun B."/>
            <person name="Zhang H."/>
            <person name="Zhang J."/>
            <person name="Zhu Y."/>
            <person name="Du M."/>
            <person name="Zhao Y."/>
            <person name="Schartl M."/>
            <person name="Tang Q."/>
            <person name="Wang J."/>
        </authorList>
    </citation>
    <scope>NUCLEOTIDE SEQUENCE</scope>
</reference>
<dbReference type="InParanoid" id="A0A3P8WQA5"/>
<dbReference type="GO" id="GO:0035024">
    <property type="term" value="P:negative regulation of Rho protein signal transduction"/>
    <property type="evidence" value="ECO:0007669"/>
    <property type="project" value="TreeGrafter"/>
</dbReference>
<dbReference type="SMART" id="SM00314">
    <property type="entry name" value="RA"/>
    <property type="match status" value="1"/>
</dbReference>
<feature type="region of interest" description="Disordered" evidence="1">
    <location>
        <begin position="305"/>
        <end position="357"/>
    </location>
</feature>
<dbReference type="PROSITE" id="PS50200">
    <property type="entry name" value="RA"/>
    <property type="match status" value="1"/>
</dbReference>
<feature type="region of interest" description="Disordered" evidence="1">
    <location>
        <begin position="728"/>
        <end position="755"/>
    </location>
</feature>
<dbReference type="Pfam" id="PF00788">
    <property type="entry name" value="RA"/>
    <property type="match status" value="1"/>
</dbReference>
<dbReference type="GeneTree" id="ENSGT00940000160072"/>
<dbReference type="InterPro" id="IPR000159">
    <property type="entry name" value="RA_dom"/>
</dbReference>